<keyword evidence="7" id="KW-0138">CF(0)</keyword>
<evidence type="ECO:0000259" key="21">
    <source>
        <dbReference type="Pfam" id="PF02326"/>
    </source>
</evidence>
<evidence type="ECO:0000256" key="4">
    <source>
        <dbReference type="ARBA" id="ARBA00011648"/>
    </source>
</evidence>
<protein>
    <recommendedName>
        <fullName evidence="5">H(+)-transporting two-sector ATPase</fullName>
        <ecNumber evidence="5">7.1.2.2</ecNumber>
    </recommendedName>
    <alternativeName>
        <fullName evidence="18">Mitochondrial protein YMF19</fullName>
    </alternativeName>
</protein>
<comment type="subunit">
    <text evidence="4">F-type ATPases have 2 components, CF(1) - the catalytic core - and CF(0) - the membrane proton channel. CF(1) has five subunits: alpha(3), beta(3), gamma(1), delta(1), epsilon(1). CF(0) has three main subunits: a, b and c.</text>
</comment>
<evidence type="ECO:0000256" key="18">
    <source>
        <dbReference type="ARBA" id="ARBA00030649"/>
    </source>
</evidence>
<dbReference type="GO" id="GO:1902600">
    <property type="term" value="P:proton transmembrane transport"/>
    <property type="evidence" value="ECO:0007669"/>
    <property type="project" value="UniProtKB-KW"/>
</dbReference>
<evidence type="ECO:0000256" key="6">
    <source>
        <dbReference type="ARBA" id="ARBA00022448"/>
    </source>
</evidence>
<dbReference type="InterPro" id="IPR003319">
    <property type="entry name" value="YMF19-like_N"/>
</dbReference>
<evidence type="ECO:0000256" key="8">
    <source>
        <dbReference type="ARBA" id="ARBA00022692"/>
    </source>
</evidence>
<dbReference type="GO" id="GO:0006754">
    <property type="term" value="P:ATP biosynthetic process"/>
    <property type="evidence" value="ECO:0007669"/>
    <property type="project" value="UniProtKB-KW"/>
</dbReference>
<keyword evidence="8 20" id="KW-0812">Transmembrane</keyword>
<feature type="domain" description="ATP synthase YMF19-like N-terminal" evidence="21">
    <location>
        <begin position="2"/>
        <end position="83"/>
    </location>
</feature>
<evidence type="ECO:0000256" key="13">
    <source>
        <dbReference type="ARBA" id="ARBA00022989"/>
    </source>
</evidence>
<comment type="subcellular location">
    <subcellularLocation>
        <location evidence="2">Mitochondrion membrane</location>
        <topology evidence="2">Single-pass membrane protein</topology>
    </subcellularLocation>
</comment>
<evidence type="ECO:0000256" key="11">
    <source>
        <dbReference type="ARBA" id="ARBA00022840"/>
    </source>
</evidence>
<keyword evidence="16 20" id="KW-0472">Membrane</keyword>
<dbReference type="PANTHER" id="PTHR36816">
    <property type="entry name" value="ATP SYNTHASE PROTEIN YMF19"/>
    <property type="match status" value="1"/>
</dbReference>
<comment type="function">
    <text evidence="1">This is one of the chains of the nonenzymatic component (CF(0) subunit) of the mitochondrial ATPase complex.</text>
</comment>
<evidence type="ECO:0000256" key="1">
    <source>
        <dbReference type="ARBA" id="ARBA00003096"/>
    </source>
</evidence>
<keyword evidence="17" id="KW-0066">ATP synthesis</keyword>
<reference evidence="22" key="1">
    <citation type="journal article" date="2020" name="Plants (Basel)">
        <title>Evolutionary Trends in the Mitochondrial Genome of Archaeplastida: How Does the GC Bias Affect the Transition from Water to Land?</title>
        <authorList>
            <person name="Pedrola-Monfort J."/>
            <person name="Lazaro-Gimeno D."/>
            <person name="Boluda C.G."/>
            <person name="Pedrola L."/>
            <person name="Garmendia A."/>
            <person name="Soler C."/>
            <person name="Soriano J.M."/>
        </authorList>
    </citation>
    <scope>NUCLEOTIDE SEQUENCE</scope>
</reference>
<keyword evidence="11" id="KW-0067">ATP-binding</keyword>
<evidence type="ECO:0000256" key="19">
    <source>
        <dbReference type="ARBA" id="ARBA00048383"/>
    </source>
</evidence>
<gene>
    <name evidence="22" type="primary">atp8</name>
</gene>
<dbReference type="GO" id="GO:0031966">
    <property type="term" value="C:mitochondrial membrane"/>
    <property type="evidence" value="ECO:0007669"/>
    <property type="project" value="UniProtKB-SubCell"/>
</dbReference>
<dbReference type="GO" id="GO:0005524">
    <property type="term" value="F:ATP binding"/>
    <property type="evidence" value="ECO:0007669"/>
    <property type="project" value="UniProtKB-KW"/>
</dbReference>
<evidence type="ECO:0000256" key="12">
    <source>
        <dbReference type="ARBA" id="ARBA00022967"/>
    </source>
</evidence>
<dbReference type="GO" id="GO:0045259">
    <property type="term" value="C:proton-transporting ATP synthase complex"/>
    <property type="evidence" value="ECO:0007669"/>
    <property type="project" value="UniProtKB-KW"/>
</dbReference>
<dbReference type="EC" id="7.1.2.2" evidence="5"/>
<evidence type="ECO:0000256" key="16">
    <source>
        <dbReference type="ARBA" id="ARBA00023136"/>
    </source>
</evidence>
<evidence type="ECO:0000256" key="2">
    <source>
        <dbReference type="ARBA" id="ARBA00004304"/>
    </source>
</evidence>
<evidence type="ECO:0000256" key="9">
    <source>
        <dbReference type="ARBA" id="ARBA00022741"/>
    </source>
</evidence>
<accession>H9LR18</accession>
<evidence type="ECO:0000256" key="10">
    <source>
        <dbReference type="ARBA" id="ARBA00022781"/>
    </source>
</evidence>
<evidence type="ECO:0000256" key="17">
    <source>
        <dbReference type="ARBA" id="ARBA00023310"/>
    </source>
</evidence>
<comment type="catalytic activity">
    <reaction evidence="19">
        <text>ATP + H2O + 4 H(+)(in) = ADP + phosphate + 5 H(+)(out)</text>
        <dbReference type="Rhea" id="RHEA:57720"/>
        <dbReference type="ChEBI" id="CHEBI:15377"/>
        <dbReference type="ChEBI" id="CHEBI:15378"/>
        <dbReference type="ChEBI" id="CHEBI:30616"/>
        <dbReference type="ChEBI" id="CHEBI:43474"/>
        <dbReference type="ChEBI" id="CHEBI:456216"/>
        <dbReference type="EC" id="7.1.2.2"/>
    </reaction>
</comment>
<keyword evidence="14" id="KW-0406">Ion transport</keyword>
<evidence type="ECO:0000256" key="3">
    <source>
        <dbReference type="ARBA" id="ARBA00010946"/>
    </source>
</evidence>
<sequence>MPQLDQFTYFTQFLWLCVFYLSFYVLLCNDGLPKISRILKLRKQFKTQKLSSDLAKYDADPVFADVVIKECLNTSIVYLCSSVSGASKWCDGMINSLNANQLQSMNQNYVRSMGEMSVSQVIKRKALENNTPSLVFRSDRFARFQKLQQPKIYVLREQRRLLESGQRRKKNQNA</sequence>
<dbReference type="InterPro" id="IPR044975">
    <property type="entry name" value="YMF19-like"/>
</dbReference>
<geneLocation type="mitochondrion" evidence="22"/>
<dbReference type="Pfam" id="PF02326">
    <property type="entry name" value="YMF19"/>
    <property type="match status" value="1"/>
</dbReference>
<keyword evidence="13 20" id="KW-1133">Transmembrane helix</keyword>
<name>H9LR18_NITHY</name>
<dbReference type="GeneID" id="12079300"/>
<dbReference type="AlphaFoldDB" id="H9LR18"/>
<evidence type="ECO:0000256" key="20">
    <source>
        <dbReference type="SAM" id="Phobius"/>
    </source>
</evidence>
<evidence type="ECO:0000313" key="22">
    <source>
        <dbReference type="EMBL" id="AEH42851.1"/>
    </source>
</evidence>
<keyword evidence="6" id="KW-0813">Transport</keyword>
<feature type="transmembrane region" description="Helical" evidence="20">
    <location>
        <begin position="12"/>
        <end position="32"/>
    </location>
</feature>
<comment type="similarity">
    <text evidence="3">Belongs to the ATPase protein YMF19 family.</text>
</comment>
<keyword evidence="15 22" id="KW-0496">Mitochondrion</keyword>
<evidence type="ECO:0000256" key="5">
    <source>
        <dbReference type="ARBA" id="ARBA00012473"/>
    </source>
</evidence>
<proteinExistence type="inferred from homology"/>
<evidence type="ECO:0000256" key="14">
    <source>
        <dbReference type="ARBA" id="ARBA00023065"/>
    </source>
</evidence>
<evidence type="ECO:0000256" key="15">
    <source>
        <dbReference type="ARBA" id="ARBA00023128"/>
    </source>
</evidence>
<keyword evidence="10" id="KW-0375">Hydrogen ion transport</keyword>
<dbReference type="EMBL" id="JF810595">
    <property type="protein sequence ID" value="AEH42851.1"/>
    <property type="molecule type" value="Genomic_DNA"/>
</dbReference>
<keyword evidence="9" id="KW-0547">Nucleotide-binding</keyword>
<keyword evidence="12" id="KW-1278">Translocase</keyword>
<dbReference type="PANTHER" id="PTHR36816:SF1">
    <property type="entry name" value="ATP SYNTHASE PROTEIN YMF19"/>
    <property type="match status" value="1"/>
</dbReference>
<dbReference type="RefSeq" id="YP_006073037.1">
    <property type="nucleotide sequence ID" value="NC_017598.1"/>
</dbReference>
<organism evidence="22">
    <name type="scientific">Nitella hyalina</name>
    <name type="common">Many-branched stonewort</name>
    <dbReference type="NCBI Taxonomy" id="181804"/>
    <lineage>
        <taxon>Eukaryota</taxon>
        <taxon>Viridiplantae</taxon>
        <taxon>Streptophyta</taxon>
        <taxon>Charophyceae</taxon>
        <taxon>Charales</taxon>
        <taxon>Characeae</taxon>
        <taxon>Nitella</taxon>
    </lineage>
</organism>
<evidence type="ECO:0000256" key="7">
    <source>
        <dbReference type="ARBA" id="ARBA00022547"/>
    </source>
</evidence>